<comment type="caution">
    <text evidence="1">The sequence shown here is derived from an EMBL/GenBank/DDBJ whole genome shotgun (WGS) entry which is preliminary data.</text>
</comment>
<dbReference type="Pfam" id="PF04720">
    <property type="entry name" value="PDDEXK_6"/>
    <property type="match status" value="1"/>
</dbReference>
<evidence type="ECO:0000313" key="1">
    <source>
        <dbReference type="EMBL" id="KAB1225587.1"/>
    </source>
</evidence>
<keyword evidence="2" id="KW-1185">Reference proteome</keyword>
<accession>A0A6A1WP12</accession>
<protein>
    <recommendedName>
        <fullName evidence="3">DUF506 family protein</fullName>
    </recommendedName>
</protein>
<proteinExistence type="predicted"/>
<sequence>MARFMRAKQVTDPLNDKVKARLVGMDQPQLSYVSSGSEHSADDSPCLSELVHGFLENYSDAESQANDLDPERVDSVHDCTDAVLDILRSTAGVNAADSYKKLLLVHVSEAVEKYSRLRSAINVFRRNVMSYLWERGHNAAICKTKWDSSAGLTAGNYEFIDVIHYTSYAWQTRYFVDVDFASQFEIARPTDQYARLLLSLPKVFICRAEELKKLVKVMCNAAKRSLRSRELSVPPWRKSRYMESKWFGPHRRTTNPVPGNTIPSVMLPTGGIKCRFVGFDDVVSDVNANHRGFFVRTR</sequence>
<dbReference type="Proteomes" id="UP000516437">
    <property type="component" value="Chromosome 1"/>
</dbReference>
<evidence type="ECO:0000313" key="2">
    <source>
        <dbReference type="Proteomes" id="UP000516437"/>
    </source>
</evidence>
<reference evidence="1 2" key="1">
    <citation type="journal article" date="2019" name="Plant Biotechnol. J.">
        <title>The red bayberry genome and genetic basis of sex determination.</title>
        <authorList>
            <person name="Jia H.M."/>
            <person name="Jia H.J."/>
            <person name="Cai Q.L."/>
            <person name="Wang Y."/>
            <person name="Zhao H.B."/>
            <person name="Yang W.F."/>
            <person name="Wang G.Y."/>
            <person name="Li Y.H."/>
            <person name="Zhan D.L."/>
            <person name="Shen Y.T."/>
            <person name="Niu Q.F."/>
            <person name="Chang L."/>
            <person name="Qiu J."/>
            <person name="Zhao L."/>
            <person name="Xie H.B."/>
            <person name="Fu W.Y."/>
            <person name="Jin J."/>
            <person name="Li X.W."/>
            <person name="Jiao Y."/>
            <person name="Zhou C.C."/>
            <person name="Tu T."/>
            <person name="Chai C.Y."/>
            <person name="Gao J.L."/>
            <person name="Fan L.J."/>
            <person name="van de Weg E."/>
            <person name="Wang J.Y."/>
            <person name="Gao Z.S."/>
        </authorList>
    </citation>
    <scope>NUCLEOTIDE SEQUENCE [LARGE SCALE GENOMIC DNA]</scope>
    <source>
        <tissue evidence="1">Leaves</tissue>
    </source>
</reference>
<dbReference type="OrthoDB" id="548115at2759"/>
<dbReference type="InterPro" id="IPR006502">
    <property type="entry name" value="PDDEXK-like"/>
</dbReference>
<dbReference type="PANTHER" id="PTHR31579:SF84">
    <property type="entry name" value="F21O3.6 PROTEIN"/>
    <property type="match status" value="1"/>
</dbReference>
<dbReference type="NCBIfam" id="TIGR01615">
    <property type="entry name" value="A_thal_3542"/>
    <property type="match status" value="1"/>
</dbReference>
<name>A0A6A1WP12_9ROSI</name>
<dbReference type="EMBL" id="RXIC02000019">
    <property type="protein sequence ID" value="KAB1225587.1"/>
    <property type="molecule type" value="Genomic_DNA"/>
</dbReference>
<evidence type="ECO:0008006" key="3">
    <source>
        <dbReference type="Google" id="ProtNLM"/>
    </source>
</evidence>
<gene>
    <name evidence="1" type="ORF">CJ030_MR1G020802</name>
</gene>
<dbReference type="AlphaFoldDB" id="A0A6A1WP12"/>
<organism evidence="1 2">
    <name type="scientific">Morella rubra</name>
    <name type="common">Chinese bayberry</name>
    <dbReference type="NCBI Taxonomy" id="262757"/>
    <lineage>
        <taxon>Eukaryota</taxon>
        <taxon>Viridiplantae</taxon>
        <taxon>Streptophyta</taxon>
        <taxon>Embryophyta</taxon>
        <taxon>Tracheophyta</taxon>
        <taxon>Spermatophyta</taxon>
        <taxon>Magnoliopsida</taxon>
        <taxon>eudicotyledons</taxon>
        <taxon>Gunneridae</taxon>
        <taxon>Pentapetalae</taxon>
        <taxon>rosids</taxon>
        <taxon>fabids</taxon>
        <taxon>Fagales</taxon>
        <taxon>Myricaceae</taxon>
        <taxon>Morella</taxon>
    </lineage>
</organism>
<dbReference type="PANTHER" id="PTHR31579">
    <property type="entry name" value="OS03G0796600 PROTEIN"/>
    <property type="match status" value="1"/>
</dbReference>